<keyword evidence="2" id="KW-1185">Reference proteome</keyword>
<accession>A0ACC1HAT6</accession>
<dbReference type="EMBL" id="JAMZIH010006976">
    <property type="protein sequence ID" value="KAJ1673416.1"/>
    <property type="molecule type" value="Genomic_DNA"/>
</dbReference>
<evidence type="ECO:0000313" key="1">
    <source>
        <dbReference type="EMBL" id="KAJ1673416.1"/>
    </source>
</evidence>
<gene>
    <name evidence="1" type="ORF">EV182_005281</name>
</gene>
<protein>
    <submittedName>
        <fullName evidence="1">Uncharacterized protein</fullName>
    </submittedName>
</protein>
<reference evidence="1" key="1">
    <citation type="submission" date="2022-06" db="EMBL/GenBank/DDBJ databases">
        <title>Phylogenomic reconstructions and comparative analyses of Kickxellomycotina fungi.</title>
        <authorList>
            <person name="Reynolds N.K."/>
            <person name="Stajich J.E."/>
            <person name="Barry K."/>
            <person name="Grigoriev I.V."/>
            <person name="Crous P."/>
            <person name="Smith M.E."/>
        </authorList>
    </citation>
    <scope>NUCLEOTIDE SEQUENCE</scope>
    <source>
        <strain evidence="1">RSA 2271</strain>
    </source>
</reference>
<comment type="caution">
    <text evidence="1">The sequence shown here is derived from an EMBL/GenBank/DDBJ whole genome shotgun (WGS) entry which is preliminary data.</text>
</comment>
<sequence length="110" mass="11429">MLAGFGRRFLRASSQVATSYASGGDGSANVSPTYPSADTLNSASPLSSPSPSPILANPAIIFFIVGGVTFDEIRQINQLAIEVAPSYTVLIGSNLIASAPQFLQQLIKSI</sequence>
<evidence type="ECO:0000313" key="2">
    <source>
        <dbReference type="Proteomes" id="UP001145114"/>
    </source>
</evidence>
<dbReference type="Proteomes" id="UP001145114">
    <property type="component" value="Unassembled WGS sequence"/>
</dbReference>
<organism evidence="1 2">
    <name type="scientific">Spiromyces aspiralis</name>
    <dbReference type="NCBI Taxonomy" id="68401"/>
    <lineage>
        <taxon>Eukaryota</taxon>
        <taxon>Fungi</taxon>
        <taxon>Fungi incertae sedis</taxon>
        <taxon>Zoopagomycota</taxon>
        <taxon>Kickxellomycotina</taxon>
        <taxon>Kickxellomycetes</taxon>
        <taxon>Kickxellales</taxon>
        <taxon>Kickxellaceae</taxon>
        <taxon>Spiromyces</taxon>
    </lineage>
</organism>
<proteinExistence type="predicted"/>
<name>A0ACC1HAT6_9FUNG</name>